<evidence type="ECO:0000313" key="1">
    <source>
        <dbReference type="EMBL" id="CAB3362726.1"/>
    </source>
</evidence>
<dbReference type="Proteomes" id="UP000494165">
    <property type="component" value="Unassembled WGS sequence"/>
</dbReference>
<evidence type="ECO:0000313" key="2">
    <source>
        <dbReference type="Proteomes" id="UP000494165"/>
    </source>
</evidence>
<sequence length="70" mass="8227">MENAGALTEVEPKNRRWDGECYRENLTRMREGGCGFLTTCCFFSPPATLRQHHQPLRLCNLRVPWYNELL</sequence>
<comment type="caution">
    <text evidence="1">The sequence shown here is derived from an EMBL/GenBank/DDBJ whole genome shotgun (WGS) entry which is preliminary data.</text>
</comment>
<reference evidence="1 2" key="1">
    <citation type="submission" date="2020-04" db="EMBL/GenBank/DDBJ databases">
        <authorList>
            <person name="Alioto T."/>
            <person name="Alioto T."/>
            <person name="Gomez Garrido J."/>
        </authorList>
    </citation>
    <scope>NUCLEOTIDE SEQUENCE [LARGE SCALE GENOMIC DNA]</scope>
</reference>
<gene>
    <name evidence="1" type="ORF">CLODIP_2_CD14293</name>
</gene>
<proteinExistence type="predicted"/>
<dbReference type="EMBL" id="CADEPI010000009">
    <property type="protein sequence ID" value="CAB3362726.1"/>
    <property type="molecule type" value="Genomic_DNA"/>
</dbReference>
<dbReference type="AlphaFoldDB" id="A0A8S1BTB5"/>
<organism evidence="1 2">
    <name type="scientific">Cloeon dipterum</name>
    <dbReference type="NCBI Taxonomy" id="197152"/>
    <lineage>
        <taxon>Eukaryota</taxon>
        <taxon>Metazoa</taxon>
        <taxon>Ecdysozoa</taxon>
        <taxon>Arthropoda</taxon>
        <taxon>Hexapoda</taxon>
        <taxon>Insecta</taxon>
        <taxon>Pterygota</taxon>
        <taxon>Palaeoptera</taxon>
        <taxon>Ephemeroptera</taxon>
        <taxon>Pisciforma</taxon>
        <taxon>Baetidae</taxon>
        <taxon>Cloeon</taxon>
    </lineage>
</organism>
<name>A0A8S1BTB5_9INSE</name>
<accession>A0A8S1BTB5</accession>
<keyword evidence="2" id="KW-1185">Reference proteome</keyword>
<protein>
    <submittedName>
        <fullName evidence="1">Uncharacterized protein</fullName>
    </submittedName>
</protein>